<dbReference type="InterPro" id="IPR012902">
    <property type="entry name" value="N_methyl_site"/>
</dbReference>
<feature type="domain" description="Type II secretion system protein GspI C-terminal" evidence="11">
    <location>
        <begin position="40"/>
        <end position="117"/>
    </location>
</feature>
<sequence>MKRLSGMTLLEVLVALAIFSLAALALLQSLGQLSLGTGRLADKTWADWVAENQMAELTLQNVWPPLTWTSGESEQAGERWYWRWRGVESTRPGVRMLEIEVARRREGAPVTVLRTYVVRR</sequence>
<name>A0A370Q892_9GAMM</name>
<reference evidence="12 13" key="1">
    <citation type="submission" date="2018-07" db="EMBL/GenBank/DDBJ databases">
        <title>Genomic Encyclopedia of Type Strains, Phase IV (KMG-IV): sequencing the most valuable type-strain genomes for metagenomic binning, comparative biology and taxonomic classification.</title>
        <authorList>
            <person name="Goeker M."/>
        </authorList>
    </citation>
    <scope>NUCLEOTIDE SEQUENCE [LARGE SCALE GENOMIC DNA]</scope>
    <source>
        <strain evidence="12 13">DSM 103736</strain>
    </source>
</reference>
<dbReference type="PROSITE" id="PS00409">
    <property type="entry name" value="PROKAR_NTER_METHYL"/>
    <property type="match status" value="1"/>
</dbReference>
<keyword evidence="6 10" id="KW-0997">Cell inner membrane</keyword>
<evidence type="ECO:0000313" key="13">
    <source>
        <dbReference type="Proteomes" id="UP000254848"/>
    </source>
</evidence>
<dbReference type="SUPFAM" id="SSF54523">
    <property type="entry name" value="Pili subunits"/>
    <property type="match status" value="1"/>
</dbReference>
<dbReference type="NCBIfam" id="TIGR01707">
    <property type="entry name" value="gspI"/>
    <property type="match status" value="1"/>
</dbReference>
<evidence type="ECO:0000256" key="3">
    <source>
        <dbReference type="ARBA" id="ARBA00008358"/>
    </source>
</evidence>
<dbReference type="GO" id="GO:0015627">
    <property type="term" value="C:type II protein secretion system complex"/>
    <property type="evidence" value="ECO:0007669"/>
    <property type="project" value="UniProtKB-UniRule"/>
</dbReference>
<comment type="similarity">
    <text evidence="3 10">Belongs to the GSP I family.</text>
</comment>
<dbReference type="PANTHER" id="PTHR38779:SF2">
    <property type="entry name" value="TYPE II SECRETION SYSTEM PROTEIN I-RELATED"/>
    <property type="match status" value="1"/>
</dbReference>
<dbReference type="GO" id="GO:0015628">
    <property type="term" value="P:protein secretion by the type II secretion system"/>
    <property type="evidence" value="ECO:0007669"/>
    <property type="project" value="UniProtKB-UniRule"/>
</dbReference>
<gene>
    <name evidence="12" type="ORF">C8D90_11363</name>
</gene>
<dbReference type="RefSeq" id="WP_115460233.1">
    <property type="nucleotide sequence ID" value="NZ_QRAP01000013.1"/>
</dbReference>
<comment type="PTM">
    <text evidence="10">Cleaved by prepilin peptidase.</text>
</comment>
<evidence type="ECO:0000256" key="4">
    <source>
        <dbReference type="ARBA" id="ARBA00022475"/>
    </source>
</evidence>
<keyword evidence="5 10" id="KW-0488">Methylation</keyword>
<dbReference type="InterPro" id="IPR045584">
    <property type="entry name" value="Pilin-like"/>
</dbReference>
<comment type="subunit">
    <text evidence="10">Type II secretion is composed of four main components: the outer membrane complex, the inner membrane complex, the cytoplasmic secretion ATPase and the periplasm-spanning pseudopilus.</text>
</comment>
<comment type="caution">
    <text evidence="12">The sequence shown here is derived from an EMBL/GenBank/DDBJ whole genome shotgun (WGS) entry which is preliminary data.</text>
</comment>
<proteinExistence type="inferred from homology"/>
<accession>A0A370Q892</accession>
<evidence type="ECO:0000256" key="2">
    <source>
        <dbReference type="ARBA" id="ARBA00004377"/>
    </source>
</evidence>
<keyword evidence="9" id="KW-0472">Membrane</keyword>
<dbReference type="PANTHER" id="PTHR38779">
    <property type="entry name" value="TYPE II SECRETION SYSTEM PROTEIN I-RELATED"/>
    <property type="match status" value="1"/>
</dbReference>
<dbReference type="InterPro" id="IPR003413">
    <property type="entry name" value="T2SS_GspI_C"/>
</dbReference>
<dbReference type="OrthoDB" id="6121517at2"/>
<dbReference type="InterPro" id="IPR010052">
    <property type="entry name" value="T2SS_protein-GspI"/>
</dbReference>
<dbReference type="EMBL" id="QRAP01000013">
    <property type="protein sequence ID" value="RDK84584.1"/>
    <property type="molecule type" value="Genomic_DNA"/>
</dbReference>
<keyword evidence="4" id="KW-1003">Cell membrane</keyword>
<evidence type="ECO:0000256" key="7">
    <source>
        <dbReference type="ARBA" id="ARBA00022692"/>
    </source>
</evidence>
<keyword evidence="8" id="KW-1133">Transmembrane helix</keyword>
<evidence type="ECO:0000256" key="6">
    <source>
        <dbReference type="ARBA" id="ARBA00022519"/>
    </source>
</evidence>
<comment type="function">
    <text evidence="1">Component of the type II secretion system required for the energy-dependent secretion of extracellular factors such as proteases and toxins from the periplasm. Part of the pseudopilus tip complex that is critical for the recognition and binding of secretion substrates.</text>
</comment>
<comment type="subcellular location">
    <subcellularLocation>
        <location evidence="2 10">Cell inner membrane</location>
        <topology evidence="2 10">Single-pass membrane protein</topology>
    </subcellularLocation>
</comment>
<dbReference type="Pfam" id="PF02501">
    <property type="entry name" value="T2SSI"/>
    <property type="match status" value="1"/>
</dbReference>
<evidence type="ECO:0000256" key="1">
    <source>
        <dbReference type="ARBA" id="ARBA00003161"/>
    </source>
</evidence>
<evidence type="ECO:0000256" key="10">
    <source>
        <dbReference type="RuleBase" id="RU368030"/>
    </source>
</evidence>
<evidence type="ECO:0000256" key="5">
    <source>
        <dbReference type="ARBA" id="ARBA00022481"/>
    </source>
</evidence>
<dbReference type="Gene3D" id="3.30.1300.30">
    <property type="entry name" value="GSPII I/J protein-like"/>
    <property type="match status" value="1"/>
</dbReference>
<dbReference type="Proteomes" id="UP000254848">
    <property type="component" value="Unassembled WGS sequence"/>
</dbReference>
<keyword evidence="7" id="KW-0812">Transmembrane</keyword>
<evidence type="ECO:0000256" key="8">
    <source>
        <dbReference type="ARBA" id="ARBA00022989"/>
    </source>
</evidence>
<evidence type="ECO:0000256" key="9">
    <source>
        <dbReference type="ARBA" id="ARBA00023136"/>
    </source>
</evidence>
<dbReference type="NCBIfam" id="TIGR02532">
    <property type="entry name" value="IV_pilin_GFxxxE"/>
    <property type="match status" value="1"/>
</dbReference>
<evidence type="ECO:0000259" key="11">
    <source>
        <dbReference type="Pfam" id="PF02501"/>
    </source>
</evidence>
<organism evidence="12 13">
    <name type="scientific">Enterobacillus tribolii</name>
    <dbReference type="NCBI Taxonomy" id="1487935"/>
    <lineage>
        <taxon>Bacteria</taxon>
        <taxon>Pseudomonadati</taxon>
        <taxon>Pseudomonadota</taxon>
        <taxon>Gammaproteobacteria</taxon>
        <taxon>Enterobacterales</taxon>
        <taxon>Hafniaceae</taxon>
        <taxon>Enterobacillus</taxon>
    </lineage>
</organism>
<dbReference type="GO" id="GO:0005886">
    <property type="term" value="C:plasma membrane"/>
    <property type="evidence" value="ECO:0007669"/>
    <property type="project" value="UniProtKB-SubCell"/>
</dbReference>
<dbReference type="Pfam" id="PF07963">
    <property type="entry name" value="N_methyl"/>
    <property type="match status" value="1"/>
</dbReference>
<evidence type="ECO:0000313" key="12">
    <source>
        <dbReference type="EMBL" id="RDK84584.1"/>
    </source>
</evidence>
<dbReference type="AlphaFoldDB" id="A0A370Q892"/>
<keyword evidence="13" id="KW-1185">Reference proteome</keyword>
<protein>
    <recommendedName>
        <fullName evidence="10">Type II secretion system protein I</fullName>
        <shortName evidence="10">T2SS minor pseudopilin I</shortName>
    </recommendedName>
</protein>